<evidence type="ECO:0000256" key="2">
    <source>
        <dbReference type="ARBA" id="ARBA00022801"/>
    </source>
</evidence>
<keyword evidence="2" id="KW-0378">Hydrolase</keyword>
<evidence type="ECO:0000256" key="4">
    <source>
        <dbReference type="SAM" id="Phobius"/>
    </source>
</evidence>
<dbReference type="PANTHER" id="PTHR31302:SF31">
    <property type="entry name" value="PHOSPHODIESTERASE YAEI"/>
    <property type="match status" value="1"/>
</dbReference>
<evidence type="ECO:0000256" key="3">
    <source>
        <dbReference type="SAM" id="MobiDB-lite"/>
    </source>
</evidence>
<dbReference type="InterPro" id="IPR051158">
    <property type="entry name" value="Metallophosphoesterase_sf"/>
</dbReference>
<keyword evidence="4" id="KW-0812">Transmembrane</keyword>
<feature type="domain" description="Calcineurin-like phosphoesterase" evidence="5">
    <location>
        <begin position="218"/>
        <end position="380"/>
    </location>
</feature>
<name>A0ABU2N047_9ACTN</name>
<keyword evidence="7" id="KW-1185">Reference proteome</keyword>
<evidence type="ECO:0000259" key="5">
    <source>
        <dbReference type="Pfam" id="PF00149"/>
    </source>
</evidence>
<keyword evidence="4" id="KW-0472">Membrane</keyword>
<dbReference type="EMBL" id="JAVREL010000029">
    <property type="protein sequence ID" value="MDT0347250.1"/>
    <property type="molecule type" value="Genomic_DNA"/>
</dbReference>
<dbReference type="SUPFAM" id="SSF56300">
    <property type="entry name" value="Metallo-dependent phosphatases"/>
    <property type="match status" value="1"/>
</dbReference>
<protein>
    <submittedName>
        <fullName evidence="6">Metallophosphoesterase</fullName>
    </submittedName>
</protein>
<accession>A0ABU2N047</accession>
<evidence type="ECO:0000313" key="7">
    <source>
        <dbReference type="Proteomes" id="UP001183246"/>
    </source>
</evidence>
<dbReference type="InterPro" id="IPR004843">
    <property type="entry name" value="Calcineurin-like_PHP"/>
</dbReference>
<proteinExistence type="predicted"/>
<dbReference type="Gene3D" id="3.60.21.10">
    <property type="match status" value="1"/>
</dbReference>
<feature type="transmembrane region" description="Helical" evidence="4">
    <location>
        <begin position="6"/>
        <end position="22"/>
    </location>
</feature>
<dbReference type="Proteomes" id="UP001183246">
    <property type="component" value="Unassembled WGS sequence"/>
</dbReference>
<comment type="caution">
    <text evidence="6">The sequence shown here is derived from an EMBL/GenBank/DDBJ whole genome shotgun (WGS) entry which is preliminary data.</text>
</comment>
<evidence type="ECO:0000313" key="6">
    <source>
        <dbReference type="EMBL" id="MDT0347250.1"/>
    </source>
</evidence>
<reference evidence="7" key="1">
    <citation type="submission" date="2023-07" db="EMBL/GenBank/DDBJ databases">
        <title>30 novel species of actinomycetes from the DSMZ collection.</title>
        <authorList>
            <person name="Nouioui I."/>
        </authorList>
    </citation>
    <scope>NUCLEOTIDE SEQUENCE [LARGE SCALE GENOMIC DNA]</scope>
    <source>
        <strain evidence="7">DSM 44938</strain>
    </source>
</reference>
<dbReference type="Pfam" id="PF00149">
    <property type="entry name" value="Metallophos"/>
    <property type="match status" value="1"/>
</dbReference>
<evidence type="ECO:0000256" key="1">
    <source>
        <dbReference type="ARBA" id="ARBA00022723"/>
    </source>
</evidence>
<dbReference type="PANTHER" id="PTHR31302">
    <property type="entry name" value="TRANSMEMBRANE PROTEIN WITH METALLOPHOSPHOESTERASE DOMAIN-RELATED"/>
    <property type="match status" value="1"/>
</dbReference>
<feature type="region of interest" description="Disordered" evidence="3">
    <location>
        <begin position="120"/>
        <end position="164"/>
    </location>
</feature>
<dbReference type="InterPro" id="IPR029052">
    <property type="entry name" value="Metallo-depent_PP-like"/>
</dbReference>
<keyword evidence="4" id="KW-1133">Transmembrane helix</keyword>
<feature type="transmembrane region" description="Helical" evidence="4">
    <location>
        <begin position="75"/>
        <end position="97"/>
    </location>
</feature>
<sequence length="439" mass="46402">MIIGAALVLALLLGGIHWYFWKRLVRDVSRPGGWYRRVATGALVVLPLLSLLSLIGREIGIPFEVLEVIAWPGYYWFAAILYLILTLVVSEAVRFVLLRRLGGRAPAGDAGRVAVPAKAGAQDAGGAGPDPEPAAGSKAEAESPSEAEAGTQPDAGQGNGDGAADPTRRLVVARGIAAGVGVVTAGVLGYGSYAARNLTTKHLTIPLAKLPRAGHGYRIAVVSDIHLGPVMGRGHCQRVVDAINRTQPDLITVVGDLVDAEVEDLRSAAAPLVQLRSRDGAYFVTGNHEYMVDTRAWVDHVRELGLVPLENAREELAHFDLAGVNDEDGEGTDFGGPDYEAALGDRDPQRATVLMAHQPVQIHEAVDYGVDLQVSGHTHGGQMWPMTYIAGLANPTLAGLERYGDTQLYVSRGAGAWGPPVRVGADPDITVIELASGQA</sequence>
<feature type="compositionally biased region" description="Low complexity" evidence="3">
    <location>
        <begin position="133"/>
        <end position="156"/>
    </location>
</feature>
<organism evidence="6 7">
    <name type="scientific">Streptomyces litchfieldiae</name>
    <dbReference type="NCBI Taxonomy" id="3075543"/>
    <lineage>
        <taxon>Bacteria</taxon>
        <taxon>Bacillati</taxon>
        <taxon>Actinomycetota</taxon>
        <taxon>Actinomycetes</taxon>
        <taxon>Kitasatosporales</taxon>
        <taxon>Streptomycetaceae</taxon>
        <taxon>Streptomyces</taxon>
    </lineage>
</organism>
<dbReference type="RefSeq" id="WP_311708375.1">
    <property type="nucleotide sequence ID" value="NZ_JAVREL010000029.1"/>
</dbReference>
<dbReference type="CDD" id="cd07385">
    <property type="entry name" value="MPP_YkuE_C"/>
    <property type="match status" value="1"/>
</dbReference>
<keyword evidence="1" id="KW-0479">Metal-binding</keyword>
<feature type="transmembrane region" description="Helical" evidence="4">
    <location>
        <begin position="34"/>
        <end position="55"/>
    </location>
</feature>
<gene>
    <name evidence="6" type="ORF">RM590_32425</name>
</gene>